<feature type="domain" description="Rubredoxin-like" evidence="15">
    <location>
        <begin position="137"/>
        <end position="171"/>
    </location>
</feature>
<dbReference type="EC" id="1.8.7.2" evidence="5"/>
<dbReference type="GO" id="GO:0005506">
    <property type="term" value="F:iron ion binding"/>
    <property type="evidence" value="ECO:0007669"/>
    <property type="project" value="InterPro"/>
</dbReference>
<dbReference type="EMBL" id="SLUN01000012">
    <property type="protein sequence ID" value="TCL69329.1"/>
    <property type="molecule type" value="Genomic_DNA"/>
</dbReference>
<evidence type="ECO:0000256" key="8">
    <source>
        <dbReference type="ARBA" id="ARBA00023002"/>
    </source>
</evidence>
<comment type="subunit">
    <text evidence="12">Heterodimer of subunit A (variable subunit) and subunit B (catalytic subunit). Heterodimeric FTR forms a complex with ferredoxin and thioredoxin.</text>
</comment>
<evidence type="ECO:0000256" key="9">
    <source>
        <dbReference type="ARBA" id="ARBA00023004"/>
    </source>
</evidence>
<gene>
    <name evidence="16" type="ORF">EDC14_101226</name>
</gene>
<comment type="function">
    <text evidence="3">Catalytic subunit of the ferredoxin-thioredoxin reductase (FTR), which catalyzes the two-electron reduction of thioredoxins by the electrons provided by reduced ferredoxin.</text>
</comment>
<keyword evidence="7" id="KW-0479">Metal-binding</keyword>
<dbReference type="GO" id="GO:0051539">
    <property type="term" value="F:4 iron, 4 sulfur cluster binding"/>
    <property type="evidence" value="ECO:0007669"/>
    <property type="project" value="UniProtKB-KW"/>
</dbReference>
<evidence type="ECO:0000256" key="10">
    <source>
        <dbReference type="ARBA" id="ARBA00023014"/>
    </source>
</evidence>
<keyword evidence="11" id="KW-1015">Disulfide bond</keyword>
<keyword evidence="10" id="KW-0411">Iron-sulfur</keyword>
<dbReference type="InterPro" id="IPR024934">
    <property type="entry name" value="Rubredoxin-like_dom"/>
</dbReference>
<dbReference type="Pfam" id="PF02943">
    <property type="entry name" value="FeThRed_B"/>
    <property type="match status" value="1"/>
</dbReference>
<comment type="caution">
    <text evidence="16">The sequence shown here is derived from an EMBL/GenBank/DDBJ whole genome shotgun (WGS) entry which is preliminary data.</text>
</comment>
<protein>
    <recommendedName>
        <fullName evidence="5">ferredoxin:thioredoxin reductase</fullName>
        <ecNumber evidence="5">1.8.7.2</ecNumber>
    </recommendedName>
    <alternativeName>
        <fullName evidence="13">Ferredoxin-thioredoxin reductase subunit B</fullName>
    </alternativeName>
</protein>
<evidence type="ECO:0000256" key="6">
    <source>
        <dbReference type="ARBA" id="ARBA00022485"/>
    </source>
</evidence>
<dbReference type="OrthoDB" id="9782739at2"/>
<evidence type="ECO:0000256" key="3">
    <source>
        <dbReference type="ARBA" id="ARBA00003945"/>
    </source>
</evidence>
<evidence type="ECO:0000256" key="13">
    <source>
        <dbReference type="ARBA" id="ARBA00030295"/>
    </source>
</evidence>
<evidence type="ECO:0000256" key="4">
    <source>
        <dbReference type="ARBA" id="ARBA00007941"/>
    </source>
</evidence>
<dbReference type="Gene3D" id="2.20.28.10">
    <property type="match status" value="1"/>
</dbReference>
<evidence type="ECO:0000313" key="17">
    <source>
        <dbReference type="Proteomes" id="UP000295008"/>
    </source>
</evidence>
<dbReference type="SUPFAM" id="SSF57802">
    <property type="entry name" value="Rubredoxin-like"/>
    <property type="match status" value="1"/>
</dbReference>
<dbReference type="Pfam" id="PF21349">
    <property type="entry name" value="RUBY_RBDX"/>
    <property type="match status" value="1"/>
</dbReference>
<dbReference type="PANTHER" id="PTHR35113">
    <property type="entry name" value="FERREDOXIN-THIOREDOXIN REDUCTASE CATALYTIC CHAIN, CHLOROPLASTIC"/>
    <property type="match status" value="1"/>
</dbReference>
<dbReference type="SUPFAM" id="SSF57662">
    <property type="entry name" value="Ferredoxin thioredoxin reductase (FTR), catalytic beta chain"/>
    <property type="match status" value="1"/>
</dbReference>
<dbReference type="InterPro" id="IPR004209">
    <property type="entry name" value="FTR_bsu"/>
</dbReference>
<evidence type="ECO:0000256" key="1">
    <source>
        <dbReference type="ARBA" id="ARBA00001965"/>
    </source>
</evidence>
<evidence type="ECO:0000259" key="15">
    <source>
        <dbReference type="PROSITE" id="PS50903"/>
    </source>
</evidence>
<keyword evidence="17" id="KW-1185">Reference proteome</keyword>
<organism evidence="16 17">
    <name type="scientific">Hydrogenispora ethanolica</name>
    <dbReference type="NCBI Taxonomy" id="1082276"/>
    <lineage>
        <taxon>Bacteria</taxon>
        <taxon>Bacillati</taxon>
        <taxon>Bacillota</taxon>
        <taxon>Hydrogenispora</taxon>
    </lineage>
</organism>
<reference evidence="16 17" key="1">
    <citation type="submission" date="2019-03" db="EMBL/GenBank/DDBJ databases">
        <title>Genomic Encyclopedia of Type Strains, Phase IV (KMG-IV): sequencing the most valuable type-strain genomes for metagenomic binning, comparative biology and taxonomic classification.</title>
        <authorList>
            <person name="Goeker M."/>
        </authorList>
    </citation>
    <scope>NUCLEOTIDE SEQUENCE [LARGE SCALE GENOMIC DNA]</scope>
    <source>
        <strain evidence="16 17">LX-B</strain>
    </source>
</reference>
<comment type="similarity">
    <text evidence="4">Belongs to the ferredoxin thioredoxin reductase beta subunit family.</text>
</comment>
<dbReference type="Gene3D" id="3.90.460.10">
    <property type="entry name" value="Ferredoxin thioredoxin reductase catalytic beta subunit"/>
    <property type="match status" value="1"/>
</dbReference>
<keyword evidence="6" id="KW-0004">4Fe-4S</keyword>
<accession>A0A4R1RSN2</accession>
<comment type="cofactor">
    <cofactor evidence="1">
        <name>Fe(3+)</name>
        <dbReference type="ChEBI" id="CHEBI:29034"/>
    </cofactor>
</comment>
<evidence type="ECO:0000313" key="16">
    <source>
        <dbReference type="EMBL" id="TCL69329.1"/>
    </source>
</evidence>
<keyword evidence="9" id="KW-0408">Iron</keyword>
<dbReference type="AlphaFoldDB" id="A0A4R1RSN2"/>
<sequence>MKEAYHADPAAVAALFQKLQREAAAAGYHLNPDQEFTMALVEGLLVNSERYGAPVCPCRLASDIAEEDRDIVCPCDYRDPDLNDFGSCFCALYVSEKIARGEAKPHSIRDRRPRLEERRASAKAAALAKEPPQSLRYPVWRCNVCGYLCARENPPEICPICKARHDRFERFL</sequence>
<evidence type="ECO:0000256" key="2">
    <source>
        <dbReference type="ARBA" id="ARBA00001966"/>
    </source>
</evidence>
<evidence type="ECO:0000256" key="14">
    <source>
        <dbReference type="ARBA" id="ARBA00048150"/>
    </source>
</evidence>
<dbReference type="RefSeq" id="WP_132014352.1">
    <property type="nucleotide sequence ID" value="NZ_SLUN01000012.1"/>
</dbReference>
<proteinExistence type="inferred from homology"/>
<evidence type="ECO:0000256" key="11">
    <source>
        <dbReference type="ARBA" id="ARBA00023157"/>
    </source>
</evidence>
<dbReference type="InterPro" id="IPR048574">
    <property type="entry name" value="RUBY_RBDX"/>
</dbReference>
<comment type="catalytic activity">
    <reaction evidence="14">
        <text>[thioredoxin]-disulfide + 2 reduced [2Fe-2S]-[ferredoxin] + 2 H(+) = [thioredoxin]-dithiol + 2 oxidized [2Fe-2S]-[ferredoxin]</text>
        <dbReference type="Rhea" id="RHEA:42336"/>
        <dbReference type="Rhea" id="RHEA-COMP:10000"/>
        <dbReference type="Rhea" id="RHEA-COMP:10001"/>
        <dbReference type="Rhea" id="RHEA-COMP:10698"/>
        <dbReference type="Rhea" id="RHEA-COMP:10700"/>
        <dbReference type="ChEBI" id="CHEBI:15378"/>
        <dbReference type="ChEBI" id="CHEBI:29950"/>
        <dbReference type="ChEBI" id="CHEBI:33737"/>
        <dbReference type="ChEBI" id="CHEBI:33738"/>
        <dbReference type="ChEBI" id="CHEBI:50058"/>
        <dbReference type="EC" id="1.8.7.2"/>
    </reaction>
</comment>
<evidence type="ECO:0000256" key="7">
    <source>
        <dbReference type="ARBA" id="ARBA00022723"/>
    </source>
</evidence>
<dbReference type="InterPro" id="IPR036644">
    <property type="entry name" value="FTR_bsu_sf"/>
</dbReference>
<name>A0A4R1RSN2_HYDET</name>
<dbReference type="PANTHER" id="PTHR35113:SF1">
    <property type="entry name" value="FERREDOXIN-THIOREDOXIN REDUCTASE CATALYTIC CHAIN, CHLOROPLASTIC"/>
    <property type="match status" value="1"/>
</dbReference>
<evidence type="ECO:0000256" key="12">
    <source>
        <dbReference type="ARBA" id="ARBA00026011"/>
    </source>
</evidence>
<dbReference type="PROSITE" id="PS50903">
    <property type="entry name" value="RUBREDOXIN_LIKE"/>
    <property type="match status" value="1"/>
</dbReference>
<keyword evidence="8" id="KW-0560">Oxidoreductase</keyword>
<dbReference type="Proteomes" id="UP000295008">
    <property type="component" value="Unassembled WGS sequence"/>
</dbReference>
<comment type="cofactor">
    <cofactor evidence="2">
        <name>[4Fe-4S] cluster</name>
        <dbReference type="ChEBI" id="CHEBI:49883"/>
    </cofactor>
</comment>
<evidence type="ECO:0000256" key="5">
    <source>
        <dbReference type="ARBA" id="ARBA00012358"/>
    </source>
</evidence>
<dbReference type="GO" id="GO:0016730">
    <property type="term" value="F:oxidoreductase activity, acting on iron-sulfur proteins as donors"/>
    <property type="evidence" value="ECO:0007669"/>
    <property type="project" value="InterPro"/>
</dbReference>